<proteinExistence type="inferred from homology"/>
<evidence type="ECO:0000256" key="6">
    <source>
        <dbReference type="ARBA" id="ARBA00023310"/>
    </source>
</evidence>
<comment type="similarity">
    <text evidence="7">Belongs to the ATPase delta chain family.</text>
</comment>
<dbReference type="STRING" id="1121395.SAMN02745215_01794"/>
<evidence type="ECO:0000313" key="9">
    <source>
        <dbReference type="Proteomes" id="UP000184010"/>
    </source>
</evidence>
<dbReference type="InterPro" id="IPR026015">
    <property type="entry name" value="ATP_synth_OSCP/delta_N_sf"/>
</dbReference>
<evidence type="ECO:0000256" key="2">
    <source>
        <dbReference type="ARBA" id="ARBA00022448"/>
    </source>
</evidence>
<dbReference type="NCBIfam" id="NF004402">
    <property type="entry name" value="PRK05758.2-2"/>
    <property type="match status" value="1"/>
</dbReference>
<evidence type="ECO:0000256" key="7">
    <source>
        <dbReference type="HAMAP-Rule" id="MF_01416"/>
    </source>
</evidence>
<keyword evidence="7" id="KW-1003">Cell membrane</keyword>
<name>A0A1M7TCX3_9FIRM</name>
<dbReference type="InterPro" id="IPR000711">
    <property type="entry name" value="ATPase_OSCP/dsu"/>
</dbReference>
<dbReference type="GO" id="GO:0046933">
    <property type="term" value="F:proton-transporting ATP synthase activity, rotational mechanism"/>
    <property type="evidence" value="ECO:0007669"/>
    <property type="project" value="UniProtKB-UniRule"/>
</dbReference>
<evidence type="ECO:0000256" key="5">
    <source>
        <dbReference type="ARBA" id="ARBA00023136"/>
    </source>
</evidence>
<dbReference type="Proteomes" id="UP000184010">
    <property type="component" value="Unassembled WGS sequence"/>
</dbReference>
<dbReference type="GO" id="GO:0005886">
    <property type="term" value="C:plasma membrane"/>
    <property type="evidence" value="ECO:0007669"/>
    <property type="project" value="UniProtKB-SubCell"/>
</dbReference>
<organism evidence="8 9">
    <name type="scientific">Desulfitobacterium chlororespirans DSM 11544</name>
    <dbReference type="NCBI Taxonomy" id="1121395"/>
    <lineage>
        <taxon>Bacteria</taxon>
        <taxon>Bacillati</taxon>
        <taxon>Bacillota</taxon>
        <taxon>Clostridia</taxon>
        <taxon>Eubacteriales</taxon>
        <taxon>Desulfitobacteriaceae</taxon>
        <taxon>Desulfitobacterium</taxon>
    </lineage>
</organism>
<keyword evidence="2 7" id="KW-0813">Transport</keyword>
<dbReference type="GO" id="GO:0045259">
    <property type="term" value="C:proton-transporting ATP synthase complex"/>
    <property type="evidence" value="ECO:0007669"/>
    <property type="project" value="UniProtKB-KW"/>
</dbReference>
<dbReference type="PRINTS" id="PR00125">
    <property type="entry name" value="ATPASEDELTA"/>
</dbReference>
<evidence type="ECO:0000256" key="4">
    <source>
        <dbReference type="ARBA" id="ARBA00023065"/>
    </source>
</evidence>
<accession>A0A1M7TCX3</accession>
<reference evidence="9" key="1">
    <citation type="submission" date="2016-12" db="EMBL/GenBank/DDBJ databases">
        <authorList>
            <person name="Varghese N."/>
            <person name="Submissions S."/>
        </authorList>
    </citation>
    <scope>NUCLEOTIDE SEQUENCE [LARGE SCALE GENOMIC DNA]</scope>
    <source>
        <strain evidence="9">DSM 11544</strain>
    </source>
</reference>
<comment type="function">
    <text evidence="7">F(1)F(0) ATP synthase produces ATP from ADP in the presence of a proton or sodium gradient. F-type ATPases consist of two structural domains, F(1) containing the extramembraneous catalytic core and F(0) containing the membrane proton channel, linked together by a central stalk and a peripheral stalk. During catalysis, ATP synthesis in the catalytic domain of F(1) is coupled via a rotary mechanism of the central stalk subunits to proton translocation.</text>
</comment>
<keyword evidence="9" id="KW-1185">Reference proteome</keyword>
<keyword evidence="7" id="KW-0139">CF(1)</keyword>
<evidence type="ECO:0000313" key="8">
    <source>
        <dbReference type="EMBL" id="SHN68511.1"/>
    </source>
</evidence>
<sequence>MLKGAIAQRYAQALFELAVQENLDAIEAELQELTQCIEQNAEVAHVLYHPHISLSEKKDLMNKIFAGQLSVTVRNFLNLLIDRRRQNYLLEIARVFAHLADEARNIVEAKVYSAIPLSETQEQRLHQELVRMTGKNVRMVKEVRPELIGGVMIQIGDRVMDGTVAFKLQRIRQSLSHA</sequence>
<gene>
    <name evidence="7" type="primary">atpH</name>
    <name evidence="8" type="ORF">SAMN02745215_01794</name>
</gene>
<dbReference type="AlphaFoldDB" id="A0A1M7TCX3"/>
<keyword evidence="3 7" id="KW-0375">Hydrogen ion transport</keyword>
<dbReference type="NCBIfam" id="TIGR01145">
    <property type="entry name" value="ATP_synt_delta"/>
    <property type="match status" value="1"/>
</dbReference>
<evidence type="ECO:0000256" key="3">
    <source>
        <dbReference type="ARBA" id="ARBA00022781"/>
    </source>
</evidence>
<dbReference type="EMBL" id="FRDN01000006">
    <property type="protein sequence ID" value="SHN68511.1"/>
    <property type="molecule type" value="Genomic_DNA"/>
</dbReference>
<dbReference type="Gene3D" id="1.10.520.20">
    <property type="entry name" value="N-terminal domain of the delta subunit of the F1F0-ATP synthase"/>
    <property type="match status" value="1"/>
</dbReference>
<dbReference type="RefSeq" id="WP_072772287.1">
    <property type="nucleotide sequence ID" value="NZ_FRDN01000006.1"/>
</dbReference>
<comment type="subcellular location">
    <subcellularLocation>
        <location evidence="7">Cell membrane</location>
        <topology evidence="7">Peripheral membrane protein</topology>
    </subcellularLocation>
    <subcellularLocation>
        <location evidence="1">Membrane</location>
    </subcellularLocation>
</comment>
<keyword evidence="4 7" id="KW-0406">Ion transport</keyword>
<keyword evidence="6 7" id="KW-0066">ATP synthesis</keyword>
<dbReference type="PANTHER" id="PTHR11910">
    <property type="entry name" value="ATP SYNTHASE DELTA CHAIN"/>
    <property type="match status" value="1"/>
</dbReference>
<dbReference type="HAMAP" id="MF_01416">
    <property type="entry name" value="ATP_synth_delta_bact"/>
    <property type="match status" value="1"/>
</dbReference>
<dbReference type="SUPFAM" id="SSF47928">
    <property type="entry name" value="N-terminal domain of the delta subunit of the F1F0-ATP synthase"/>
    <property type="match status" value="1"/>
</dbReference>
<dbReference type="Pfam" id="PF00213">
    <property type="entry name" value="OSCP"/>
    <property type="match status" value="1"/>
</dbReference>
<protein>
    <recommendedName>
        <fullName evidence="7">ATP synthase subunit delta</fullName>
    </recommendedName>
    <alternativeName>
        <fullName evidence="7">ATP synthase F(1) sector subunit delta</fullName>
    </alternativeName>
    <alternativeName>
        <fullName evidence="7">F-type ATPase subunit delta</fullName>
        <shortName evidence="7">F-ATPase subunit delta</shortName>
    </alternativeName>
</protein>
<dbReference type="NCBIfam" id="NF004403">
    <property type="entry name" value="PRK05758.2-4"/>
    <property type="match status" value="1"/>
</dbReference>
<keyword evidence="5 7" id="KW-0472">Membrane</keyword>
<evidence type="ECO:0000256" key="1">
    <source>
        <dbReference type="ARBA" id="ARBA00004370"/>
    </source>
</evidence>
<comment type="function">
    <text evidence="7">This protein is part of the stalk that links CF(0) to CF(1). It either transmits conformational changes from CF(0) to CF(1) or is implicated in proton conduction.</text>
</comment>